<reference evidence="2 3" key="1">
    <citation type="submission" date="2019-03" db="EMBL/GenBank/DDBJ databases">
        <title>First draft genome of Liparis tanakae, snailfish: a comprehensive survey of snailfish specific genes.</title>
        <authorList>
            <person name="Kim W."/>
            <person name="Song I."/>
            <person name="Jeong J.-H."/>
            <person name="Kim D."/>
            <person name="Kim S."/>
            <person name="Ryu S."/>
            <person name="Song J.Y."/>
            <person name="Lee S.K."/>
        </authorList>
    </citation>
    <scope>NUCLEOTIDE SEQUENCE [LARGE SCALE GENOMIC DNA]</scope>
    <source>
        <tissue evidence="2">Muscle</tissue>
    </source>
</reference>
<evidence type="ECO:0000313" key="2">
    <source>
        <dbReference type="EMBL" id="TNN47245.1"/>
    </source>
</evidence>
<feature type="compositionally biased region" description="Basic and acidic residues" evidence="1">
    <location>
        <begin position="19"/>
        <end position="30"/>
    </location>
</feature>
<sequence length="66" mass="6722">MLQTSPLQAAHSLLLRGAAQEERHENDDTGHFVPPEAGGKASSSAGVIGVRVAAVTSLNEALAASE</sequence>
<dbReference type="AlphaFoldDB" id="A0A4Z2G2D9"/>
<keyword evidence="3" id="KW-1185">Reference proteome</keyword>
<feature type="region of interest" description="Disordered" evidence="1">
    <location>
        <begin position="15"/>
        <end position="44"/>
    </location>
</feature>
<dbReference type="Proteomes" id="UP000314294">
    <property type="component" value="Unassembled WGS sequence"/>
</dbReference>
<evidence type="ECO:0000256" key="1">
    <source>
        <dbReference type="SAM" id="MobiDB-lite"/>
    </source>
</evidence>
<evidence type="ECO:0000313" key="3">
    <source>
        <dbReference type="Proteomes" id="UP000314294"/>
    </source>
</evidence>
<accession>A0A4Z2G2D9</accession>
<gene>
    <name evidence="2" type="ORF">EYF80_042553</name>
</gene>
<proteinExistence type="predicted"/>
<protein>
    <submittedName>
        <fullName evidence="2">Uncharacterized protein</fullName>
    </submittedName>
</protein>
<organism evidence="2 3">
    <name type="scientific">Liparis tanakae</name>
    <name type="common">Tanaka's snailfish</name>
    <dbReference type="NCBI Taxonomy" id="230148"/>
    <lineage>
        <taxon>Eukaryota</taxon>
        <taxon>Metazoa</taxon>
        <taxon>Chordata</taxon>
        <taxon>Craniata</taxon>
        <taxon>Vertebrata</taxon>
        <taxon>Euteleostomi</taxon>
        <taxon>Actinopterygii</taxon>
        <taxon>Neopterygii</taxon>
        <taxon>Teleostei</taxon>
        <taxon>Neoteleostei</taxon>
        <taxon>Acanthomorphata</taxon>
        <taxon>Eupercaria</taxon>
        <taxon>Perciformes</taxon>
        <taxon>Cottioidei</taxon>
        <taxon>Cottales</taxon>
        <taxon>Liparidae</taxon>
        <taxon>Liparis</taxon>
    </lineage>
</organism>
<comment type="caution">
    <text evidence="2">The sequence shown here is derived from an EMBL/GenBank/DDBJ whole genome shotgun (WGS) entry which is preliminary data.</text>
</comment>
<name>A0A4Z2G2D9_9TELE</name>
<dbReference type="EMBL" id="SRLO01000751">
    <property type="protein sequence ID" value="TNN47245.1"/>
    <property type="molecule type" value="Genomic_DNA"/>
</dbReference>